<organism evidence="1 2">
    <name type="scientific">Candidatus Magnetoglobus multicellularis str. Araruama</name>
    <dbReference type="NCBI Taxonomy" id="890399"/>
    <lineage>
        <taxon>Bacteria</taxon>
        <taxon>Pseudomonadati</taxon>
        <taxon>Thermodesulfobacteriota</taxon>
        <taxon>Desulfobacteria</taxon>
        <taxon>Desulfobacterales</taxon>
        <taxon>Desulfobacteraceae</taxon>
        <taxon>Candidatus Magnetoglobus</taxon>
    </lineage>
</organism>
<dbReference type="EMBL" id="ATBP01001338">
    <property type="protein sequence ID" value="ETR67527.1"/>
    <property type="molecule type" value="Genomic_DNA"/>
</dbReference>
<sequence>MINRFSSRREKLDSTFINERLVHAVSYDRIAGYFRSSMLEIAGEQIESLNGKVRVVCNSDIDPRDLETAKLAQFALRKSWCDGHPELLGELSKQRFLRLYQFIVNDKIEIRILPDKVFGLVHGKAGVITYEDGKKLV</sequence>
<comment type="caution">
    <text evidence="1">The sequence shown here is derived from an EMBL/GenBank/DDBJ whole genome shotgun (WGS) entry which is preliminary data.</text>
</comment>
<gene>
    <name evidence="1" type="ORF">OMM_11499</name>
</gene>
<name>A0A1V1NY52_9BACT</name>
<protein>
    <submittedName>
        <fullName evidence="1">Uncharacterized protein</fullName>
    </submittedName>
</protein>
<reference evidence="2" key="1">
    <citation type="submission" date="2012-11" db="EMBL/GenBank/DDBJ databases">
        <authorList>
            <person name="Lucero-Rivera Y.E."/>
            <person name="Tovar-Ramirez D."/>
        </authorList>
    </citation>
    <scope>NUCLEOTIDE SEQUENCE [LARGE SCALE GENOMIC DNA]</scope>
    <source>
        <strain evidence="2">Araruama</strain>
    </source>
</reference>
<feature type="non-terminal residue" evidence="1">
    <location>
        <position position="137"/>
    </location>
</feature>
<dbReference type="AlphaFoldDB" id="A0A1V1NY52"/>
<proteinExistence type="predicted"/>
<dbReference type="Proteomes" id="UP000189670">
    <property type="component" value="Unassembled WGS sequence"/>
</dbReference>
<evidence type="ECO:0000313" key="2">
    <source>
        <dbReference type="Proteomes" id="UP000189670"/>
    </source>
</evidence>
<accession>A0A1V1NY52</accession>
<evidence type="ECO:0000313" key="1">
    <source>
        <dbReference type="EMBL" id="ETR67527.1"/>
    </source>
</evidence>